<dbReference type="InterPro" id="IPR003593">
    <property type="entry name" value="AAA+_ATPase"/>
</dbReference>
<feature type="domain" description="AAA+ ATPase" evidence="7">
    <location>
        <begin position="51"/>
        <end position="168"/>
    </location>
</feature>
<dbReference type="GO" id="GO:0008047">
    <property type="term" value="F:enzyme activator activity"/>
    <property type="evidence" value="ECO:0007669"/>
    <property type="project" value="TreeGrafter"/>
</dbReference>
<keyword evidence="4" id="KW-0235">DNA replication</keyword>
<dbReference type="EMBL" id="AFGF01000263">
    <property type="protein sequence ID" value="EGO62001.1"/>
    <property type="molecule type" value="Genomic_DNA"/>
</dbReference>
<keyword evidence="9" id="KW-1185">Reference proteome</keyword>
<dbReference type="GO" id="GO:0003677">
    <property type="term" value="F:DNA binding"/>
    <property type="evidence" value="ECO:0007669"/>
    <property type="project" value="InterPro"/>
</dbReference>
<dbReference type="Gene3D" id="1.10.8.60">
    <property type="match status" value="1"/>
</dbReference>
<comment type="caution">
    <text evidence="8">The sequence shown here is derived from an EMBL/GenBank/DDBJ whole genome shotgun (WGS) entry which is preliminary data.</text>
</comment>
<dbReference type="GO" id="GO:0000731">
    <property type="term" value="P:DNA synthesis involved in DNA repair"/>
    <property type="evidence" value="ECO:0007669"/>
    <property type="project" value="TreeGrafter"/>
</dbReference>
<evidence type="ECO:0000256" key="5">
    <source>
        <dbReference type="ARBA" id="ARBA00022741"/>
    </source>
</evidence>
<dbReference type="Pfam" id="PF16193">
    <property type="entry name" value="AAA_assoc_2"/>
    <property type="match status" value="1"/>
</dbReference>
<dbReference type="OrthoDB" id="9778364at2"/>
<dbReference type="PANTHER" id="PTHR13779">
    <property type="entry name" value="WERNER HELICASE-INTERACTING PROTEIN 1 FAMILY MEMBER"/>
    <property type="match status" value="1"/>
</dbReference>
<dbReference type="GO" id="GO:0016887">
    <property type="term" value="F:ATP hydrolysis activity"/>
    <property type="evidence" value="ECO:0007669"/>
    <property type="project" value="InterPro"/>
</dbReference>
<dbReference type="eggNOG" id="COG2256">
    <property type="taxonomic scope" value="Bacteria"/>
</dbReference>
<dbReference type="InterPro" id="IPR051314">
    <property type="entry name" value="AAA_ATPase_RarA/MGS1/WRNIP1"/>
</dbReference>
<dbReference type="FunFam" id="1.20.272.10:FF:000001">
    <property type="entry name" value="Putative AAA family ATPase"/>
    <property type="match status" value="1"/>
</dbReference>
<dbReference type="GO" id="GO:0006261">
    <property type="term" value="P:DNA-templated DNA replication"/>
    <property type="evidence" value="ECO:0007669"/>
    <property type="project" value="TreeGrafter"/>
</dbReference>
<dbReference type="Gene3D" id="1.10.3710.10">
    <property type="entry name" value="DNA polymerase III clamp loader subunits, C-terminal domain"/>
    <property type="match status" value="1"/>
</dbReference>
<dbReference type="InterPro" id="IPR003959">
    <property type="entry name" value="ATPase_AAA_core"/>
</dbReference>
<dbReference type="SUPFAM" id="SSF52540">
    <property type="entry name" value="P-loop containing nucleoside triphosphate hydrolases"/>
    <property type="match status" value="1"/>
</dbReference>
<keyword evidence="5" id="KW-0547">Nucleotide-binding</keyword>
<dbReference type="Gene3D" id="3.40.50.300">
    <property type="entry name" value="P-loop containing nucleotide triphosphate hydrolases"/>
    <property type="match status" value="1"/>
</dbReference>
<dbReference type="Gene3D" id="1.20.272.10">
    <property type="match status" value="1"/>
</dbReference>
<comment type="function">
    <text evidence="1">DNA-dependent ATPase that plays important roles in cellular responses to stalled DNA replication processes.</text>
</comment>
<dbReference type="AlphaFoldDB" id="F7NPN4"/>
<dbReference type="InterPro" id="IPR032423">
    <property type="entry name" value="AAA_assoc_2"/>
</dbReference>
<dbReference type="FunFam" id="3.40.50.300:FF:000137">
    <property type="entry name" value="Replication-associated recombination protein A"/>
    <property type="match status" value="1"/>
</dbReference>
<dbReference type="Pfam" id="PF12002">
    <property type="entry name" value="MgsA_C"/>
    <property type="match status" value="1"/>
</dbReference>
<evidence type="ECO:0000313" key="8">
    <source>
        <dbReference type="EMBL" id="EGO62001.1"/>
    </source>
</evidence>
<evidence type="ECO:0000256" key="2">
    <source>
        <dbReference type="ARBA" id="ARBA00008959"/>
    </source>
</evidence>
<dbReference type="Pfam" id="PF00004">
    <property type="entry name" value="AAA"/>
    <property type="match status" value="1"/>
</dbReference>
<dbReference type="PANTHER" id="PTHR13779:SF7">
    <property type="entry name" value="ATPASE WRNIP1"/>
    <property type="match status" value="1"/>
</dbReference>
<evidence type="ECO:0000256" key="1">
    <source>
        <dbReference type="ARBA" id="ARBA00002393"/>
    </source>
</evidence>
<evidence type="ECO:0000256" key="6">
    <source>
        <dbReference type="ARBA" id="ARBA00022840"/>
    </source>
</evidence>
<keyword evidence="6" id="KW-0067">ATP-binding</keyword>
<proteinExistence type="inferred from homology"/>
<evidence type="ECO:0000256" key="4">
    <source>
        <dbReference type="ARBA" id="ARBA00022705"/>
    </source>
</evidence>
<dbReference type="SMART" id="SM00382">
    <property type="entry name" value="AAA"/>
    <property type="match status" value="1"/>
</dbReference>
<protein>
    <recommendedName>
        <fullName evidence="3">Replication-associated recombination protein A</fullName>
    </recommendedName>
</protein>
<sequence>MDLFTEANRTDNEKGAPLASRMRPRNLSEFSGQKGILGPGKFLRQMIEAGSVPSMILFGPPGTGKTTLATLLADRVGADFVRVNAVASGTAEIRKLIDAAKERLALYRRRTILFIDEIHRFNKGQQDVLLPYVEDGSVTLIGATTENPYFEINSPLLSRMRVVRLRSLMAEDLVSILKSALTDKERGLGALSVAADEGILQAIAEFAAGDARSALNLLEQAAALAQDSPERKLTKDHLELIVGEMMQRYDKTGDQHYDVASAFIKSMRGSDPDAALHYLARMIAAGEDVRFIARRIVICASEDVGNADPMALVVASSGAQAVQLVGMPEAGLILSQMVAYIAAAPKSNAACVAIDKALQDVKTKDCGPVPAHLRDAHYRGASQLGHGVNYLYPHDFPGAYVHQQYLPDKLTGTIYYHPSNRGFESKMAEQLPAKNTVEKK</sequence>
<dbReference type="GO" id="GO:0005524">
    <property type="term" value="F:ATP binding"/>
    <property type="evidence" value="ECO:0007669"/>
    <property type="project" value="UniProtKB-KW"/>
</dbReference>
<organism evidence="8 9">
    <name type="scientific">Acetonema longum DSM 6540</name>
    <dbReference type="NCBI Taxonomy" id="1009370"/>
    <lineage>
        <taxon>Bacteria</taxon>
        <taxon>Bacillati</taxon>
        <taxon>Bacillota</taxon>
        <taxon>Negativicutes</taxon>
        <taxon>Acetonemataceae</taxon>
        <taxon>Acetonema</taxon>
    </lineage>
</organism>
<evidence type="ECO:0000313" key="9">
    <source>
        <dbReference type="Proteomes" id="UP000003240"/>
    </source>
</evidence>
<evidence type="ECO:0000259" key="7">
    <source>
        <dbReference type="SMART" id="SM00382"/>
    </source>
</evidence>
<dbReference type="RefSeq" id="WP_004099524.1">
    <property type="nucleotide sequence ID" value="NZ_AFGF01000263.1"/>
</dbReference>
<dbReference type="InterPro" id="IPR008921">
    <property type="entry name" value="DNA_pol3_clamp-load_cplx_C"/>
</dbReference>
<dbReference type="FunFam" id="1.10.3710.10:FF:000003">
    <property type="entry name" value="ATPase, AAA family protein"/>
    <property type="match status" value="1"/>
</dbReference>
<dbReference type="CDD" id="cd00009">
    <property type="entry name" value="AAA"/>
    <property type="match status" value="1"/>
</dbReference>
<dbReference type="STRING" id="1009370.ALO_20407"/>
<dbReference type="InterPro" id="IPR021886">
    <property type="entry name" value="MgsA_C"/>
</dbReference>
<reference evidence="8 9" key="1">
    <citation type="journal article" date="2011" name="EMBO J.">
        <title>Structural diversity of bacterial flagellar motors.</title>
        <authorList>
            <person name="Chen S."/>
            <person name="Beeby M."/>
            <person name="Murphy G.E."/>
            <person name="Leadbetter J.R."/>
            <person name="Hendrixson D.R."/>
            <person name="Briegel A."/>
            <person name="Li Z."/>
            <person name="Shi J."/>
            <person name="Tocheva E.I."/>
            <person name="Muller A."/>
            <person name="Dobro M.J."/>
            <person name="Jensen G.J."/>
        </authorList>
    </citation>
    <scope>NUCLEOTIDE SEQUENCE [LARGE SCALE GENOMIC DNA]</scope>
    <source>
        <strain evidence="8 9">DSM 6540</strain>
    </source>
</reference>
<comment type="similarity">
    <text evidence="2">Belongs to the AAA ATPase family. RarA/MGS1/WRNIP1 subfamily.</text>
</comment>
<dbReference type="CDD" id="cd18139">
    <property type="entry name" value="HLD_clamp_RarA"/>
    <property type="match status" value="1"/>
</dbReference>
<dbReference type="GO" id="GO:0017116">
    <property type="term" value="F:single-stranded DNA helicase activity"/>
    <property type="evidence" value="ECO:0007669"/>
    <property type="project" value="TreeGrafter"/>
</dbReference>
<dbReference type="InterPro" id="IPR027417">
    <property type="entry name" value="P-loop_NTPase"/>
</dbReference>
<dbReference type="FunFam" id="1.10.8.60:FF:000029">
    <property type="entry name" value="Replication-associated recombination protein A"/>
    <property type="match status" value="1"/>
</dbReference>
<dbReference type="SUPFAM" id="SSF48019">
    <property type="entry name" value="post-AAA+ oligomerization domain-like"/>
    <property type="match status" value="1"/>
</dbReference>
<name>F7NPN4_9FIRM</name>
<evidence type="ECO:0000256" key="3">
    <source>
        <dbReference type="ARBA" id="ARBA00020776"/>
    </source>
</evidence>
<dbReference type="Proteomes" id="UP000003240">
    <property type="component" value="Unassembled WGS sequence"/>
</dbReference>
<gene>
    <name evidence="8" type="ORF">ALO_20407</name>
</gene>
<accession>F7NPN4</accession>